<accession>A0A3A8PZF7</accession>
<evidence type="ECO:0000313" key="3">
    <source>
        <dbReference type="EMBL" id="RKH61886.1"/>
    </source>
</evidence>
<proteinExistence type="predicted"/>
<protein>
    <recommendedName>
        <fullName evidence="2">Thiopeptide-type bacteriocin biosynthesis domain-containing protein</fullName>
    </recommendedName>
</protein>
<sequence length="302" mass="33164">MTGGWWTSADMASAPSSVCPSCGSHTHGRPRQGRRWQWLQMNVEFDKQRHPPMACAQQLFARLMPQVEAWRHAGALRLFSFLRKPPDSRLRFQADTGSALAAELRALLDGLREAGFVRAFHVAPYTPETFQFGGPWALHLVHRWFDADSVAWWRWASSSPPGSSPRALSAAAGEALVSACVGPREEVWDVWCNLARLHGMPDARILAVREAPPAAPDAEAGVAHAARLYGDAHRELGAGLARLGRTGRLACGERALLPFVLLFHWNRYGLSLDDRAALLAPMLAKYSPKRGLVGVAPTRGEP</sequence>
<evidence type="ECO:0000259" key="2">
    <source>
        <dbReference type="Pfam" id="PF14028"/>
    </source>
</evidence>
<dbReference type="Proteomes" id="UP000272888">
    <property type="component" value="Unassembled WGS sequence"/>
</dbReference>
<dbReference type="EMBL" id="RAWB01000087">
    <property type="protein sequence ID" value="RKH61886.1"/>
    <property type="molecule type" value="Genomic_DNA"/>
</dbReference>
<keyword evidence="4" id="KW-1185">Reference proteome</keyword>
<evidence type="ECO:0000256" key="1">
    <source>
        <dbReference type="SAM" id="MobiDB-lite"/>
    </source>
</evidence>
<dbReference type="NCBIfam" id="TIGR03891">
    <property type="entry name" value="thiopep_ocin"/>
    <property type="match status" value="1"/>
</dbReference>
<feature type="domain" description="Thiopeptide-type bacteriocin biosynthesis" evidence="2">
    <location>
        <begin position="58"/>
        <end position="279"/>
    </location>
</feature>
<comment type="caution">
    <text evidence="3">The sequence shown here is derived from an EMBL/GenBank/DDBJ whole genome shotgun (WGS) entry which is preliminary data.</text>
</comment>
<organism evidence="3 4">
    <name type="scientific">Corallococcus llansteffanensis</name>
    <dbReference type="NCBI Taxonomy" id="2316731"/>
    <lineage>
        <taxon>Bacteria</taxon>
        <taxon>Pseudomonadati</taxon>
        <taxon>Myxococcota</taxon>
        <taxon>Myxococcia</taxon>
        <taxon>Myxococcales</taxon>
        <taxon>Cystobacterineae</taxon>
        <taxon>Myxococcaceae</taxon>
        <taxon>Corallococcus</taxon>
    </lineage>
</organism>
<feature type="region of interest" description="Disordered" evidence="1">
    <location>
        <begin position="1"/>
        <end position="30"/>
    </location>
</feature>
<dbReference type="Pfam" id="PF14028">
    <property type="entry name" value="Lant_dehydr_C"/>
    <property type="match status" value="1"/>
</dbReference>
<evidence type="ECO:0000313" key="4">
    <source>
        <dbReference type="Proteomes" id="UP000272888"/>
    </source>
</evidence>
<gene>
    <name evidence="3" type="ORF">D7V93_10930</name>
</gene>
<name>A0A3A8PZF7_9BACT</name>
<reference evidence="4" key="1">
    <citation type="submission" date="2018-09" db="EMBL/GenBank/DDBJ databases">
        <authorList>
            <person name="Livingstone P.G."/>
            <person name="Whitworth D.E."/>
        </authorList>
    </citation>
    <scope>NUCLEOTIDE SEQUENCE [LARGE SCALE GENOMIC DNA]</scope>
    <source>
        <strain evidence="4">CA051B</strain>
    </source>
</reference>
<dbReference type="InterPro" id="IPR023809">
    <property type="entry name" value="Thiopep_bacteriocin_synth_dom"/>
</dbReference>
<dbReference type="AlphaFoldDB" id="A0A3A8PZF7"/>